<gene>
    <name evidence="2" type="ORF">C1H46_011884</name>
</gene>
<sequence length="50" mass="5383">MTPAAAAAAAGEISGEGKEKLDMEMEMGDEGRRETTTNTLATDVRFLRDH</sequence>
<dbReference type="Proteomes" id="UP000315295">
    <property type="component" value="Unassembled WGS sequence"/>
</dbReference>
<evidence type="ECO:0000256" key="1">
    <source>
        <dbReference type="SAM" id="MobiDB-lite"/>
    </source>
</evidence>
<organism evidence="2 3">
    <name type="scientific">Malus baccata</name>
    <name type="common">Siberian crab apple</name>
    <name type="synonym">Pyrus baccata</name>
    <dbReference type="NCBI Taxonomy" id="106549"/>
    <lineage>
        <taxon>Eukaryota</taxon>
        <taxon>Viridiplantae</taxon>
        <taxon>Streptophyta</taxon>
        <taxon>Embryophyta</taxon>
        <taxon>Tracheophyta</taxon>
        <taxon>Spermatophyta</taxon>
        <taxon>Magnoliopsida</taxon>
        <taxon>eudicotyledons</taxon>
        <taxon>Gunneridae</taxon>
        <taxon>Pentapetalae</taxon>
        <taxon>rosids</taxon>
        <taxon>fabids</taxon>
        <taxon>Rosales</taxon>
        <taxon>Rosaceae</taxon>
        <taxon>Amygdaloideae</taxon>
        <taxon>Maleae</taxon>
        <taxon>Malus</taxon>
    </lineage>
</organism>
<accession>A0A540MUJ8</accession>
<comment type="caution">
    <text evidence="2">The sequence shown here is derived from an EMBL/GenBank/DDBJ whole genome shotgun (WGS) entry which is preliminary data.</text>
</comment>
<feature type="region of interest" description="Disordered" evidence="1">
    <location>
        <begin position="1"/>
        <end position="50"/>
    </location>
</feature>
<evidence type="ECO:0000313" key="2">
    <source>
        <dbReference type="EMBL" id="TQE02476.1"/>
    </source>
</evidence>
<name>A0A540MUJ8_MALBA</name>
<keyword evidence="3" id="KW-1185">Reference proteome</keyword>
<protein>
    <submittedName>
        <fullName evidence="2">Uncharacterized protein</fullName>
    </submittedName>
</protein>
<dbReference type="EMBL" id="VIEB01000175">
    <property type="protein sequence ID" value="TQE02476.1"/>
    <property type="molecule type" value="Genomic_DNA"/>
</dbReference>
<proteinExistence type="predicted"/>
<feature type="compositionally biased region" description="Low complexity" evidence="1">
    <location>
        <begin position="1"/>
        <end position="10"/>
    </location>
</feature>
<evidence type="ECO:0000313" key="3">
    <source>
        <dbReference type="Proteomes" id="UP000315295"/>
    </source>
</evidence>
<feature type="compositionally biased region" description="Basic and acidic residues" evidence="1">
    <location>
        <begin position="15"/>
        <end position="35"/>
    </location>
</feature>
<dbReference type="AlphaFoldDB" id="A0A540MUJ8"/>
<reference evidence="2 3" key="1">
    <citation type="journal article" date="2019" name="G3 (Bethesda)">
        <title>Sequencing of a Wild Apple (Malus baccata) Genome Unravels the Differences Between Cultivated and Wild Apple Species Regarding Disease Resistance and Cold Tolerance.</title>
        <authorList>
            <person name="Chen X."/>
        </authorList>
    </citation>
    <scope>NUCLEOTIDE SEQUENCE [LARGE SCALE GENOMIC DNA]</scope>
    <source>
        <strain evidence="3">cv. Shandingzi</strain>
        <tissue evidence="2">Leaves</tissue>
    </source>
</reference>